<evidence type="ECO:0008006" key="3">
    <source>
        <dbReference type="Google" id="ProtNLM"/>
    </source>
</evidence>
<name>A0A5C8IIK9_9BACT</name>
<protein>
    <recommendedName>
        <fullName evidence="3">Outer membrane beta-barrel protein</fullName>
    </recommendedName>
</protein>
<dbReference type="AlphaFoldDB" id="A0A5C8IIK9"/>
<dbReference type="OrthoDB" id="658990at2"/>
<dbReference type="EMBL" id="VRTY01000181">
    <property type="protein sequence ID" value="TXK21001.1"/>
    <property type="molecule type" value="Genomic_DNA"/>
</dbReference>
<accession>A0A5C8IIK9</accession>
<dbReference type="Proteomes" id="UP000321926">
    <property type="component" value="Unassembled WGS sequence"/>
</dbReference>
<proteinExistence type="predicted"/>
<keyword evidence="2" id="KW-1185">Reference proteome</keyword>
<dbReference type="RefSeq" id="WP_147924254.1">
    <property type="nucleotide sequence ID" value="NZ_VRTY01000181.1"/>
</dbReference>
<sequence>MDRTTQFINLGLGFHGPAYHSGRRPAYMGSVDVGIMPNVTVGVSGSYFRRPLSEPSQYSAYSVGIRASYYVNSLLNRHNKKMDYYLGAGVSYYSFTYSGLVSNKGNVFVPAHVGARRLFGERYGVFGELGFNDIGFLKIGLTQKW</sequence>
<reference evidence="1 2" key="1">
    <citation type="submission" date="2019-08" db="EMBL/GenBank/DDBJ databases">
        <authorList>
            <person name="Shi S."/>
        </authorList>
    </citation>
    <scope>NUCLEOTIDE SEQUENCE [LARGE SCALE GENOMIC DNA]</scope>
    <source>
        <strain evidence="1 2">GY10130</strain>
    </source>
</reference>
<evidence type="ECO:0000313" key="1">
    <source>
        <dbReference type="EMBL" id="TXK21001.1"/>
    </source>
</evidence>
<comment type="caution">
    <text evidence="1">The sequence shown here is derived from an EMBL/GenBank/DDBJ whole genome shotgun (WGS) entry which is preliminary data.</text>
</comment>
<evidence type="ECO:0000313" key="2">
    <source>
        <dbReference type="Proteomes" id="UP000321926"/>
    </source>
</evidence>
<organism evidence="1 2">
    <name type="scientific">Pontibacter qinzhouensis</name>
    <dbReference type="NCBI Taxonomy" id="2603253"/>
    <lineage>
        <taxon>Bacteria</taxon>
        <taxon>Pseudomonadati</taxon>
        <taxon>Bacteroidota</taxon>
        <taxon>Cytophagia</taxon>
        <taxon>Cytophagales</taxon>
        <taxon>Hymenobacteraceae</taxon>
        <taxon>Pontibacter</taxon>
    </lineage>
</organism>
<gene>
    <name evidence="1" type="ORF">FVR03_23700</name>
</gene>